<organism evidence="8 9">
    <name type="scientific">Rhizorhabdus wittichii</name>
    <dbReference type="NCBI Taxonomy" id="160791"/>
    <lineage>
        <taxon>Bacteria</taxon>
        <taxon>Pseudomonadati</taxon>
        <taxon>Pseudomonadota</taxon>
        <taxon>Alphaproteobacteria</taxon>
        <taxon>Sphingomonadales</taxon>
        <taxon>Sphingomonadaceae</taxon>
        <taxon>Rhizorhabdus</taxon>
    </lineage>
</organism>
<dbReference type="PROSITE" id="PS50160">
    <property type="entry name" value="DNA_LIGASE_A3"/>
    <property type="match status" value="1"/>
</dbReference>
<dbReference type="Pfam" id="PF14743">
    <property type="entry name" value="DNA_ligase_OB_2"/>
    <property type="match status" value="1"/>
</dbReference>
<protein>
    <recommendedName>
        <fullName evidence="7">ATP-dependent DNA ligase family profile domain-containing protein</fullName>
    </recommendedName>
</protein>
<evidence type="ECO:0000259" key="7">
    <source>
        <dbReference type="PROSITE" id="PS50160"/>
    </source>
</evidence>
<evidence type="ECO:0000313" key="9">
    <source>
        <dbReference type="Proteomes" id="UP000664914"/>
    </source>
</evidence>
<comment type="cofactor">
    <cofactor evidence="1">
        <name>a divalent metal cation</name>
        <dbReference type="ChEBI" id="CHEBI:60240"/>
    </cofactor>
</comment>
<keyword evidence="5" id="KW-0234">DNA repair</keyword>
<dbReference type="Gene3D" id="3.30.470.30">
    <property type="entry name" value="DNA ligase/mRNA capping enzyme"/>
    <property type="match status" value="1"/>
</dbReference>
<dbReference type="SUPFAM" id="SSF50249">
    <property type="entry name" value="Nucleic acid-binding proteins"/>
    <property type="match status" value="1"/>
</dbReference>
<comment type="catalytic activity">
    <reaction evidence="6">
        <text>ATP + (deoxyribonucleotide)n-3'-hydroxyl + 5'-phospho-(deoxyribonucleotide)m = (deoxyribonucleotide)n+m + AMP + diphosphate.</text>
        <dbReference type="EC" id="6.5.1.1"/>
    </reaction>
</comment>
<dbReference type="Gene3D" id="2.40.50.140">
    <property type="entry name" value="Nucleic acid-binding proteins"/>
    <property type="match status" value="1"/>
</dbReference>
<dbReference type="Proteomes" id="UP000664914">
    <property type="component" value="Chromosome"/>
</dbReference>
<sequence>MAGQLCQLVADFNGQVPAGGCILEPKLDGIRALWIDGQLVTREGAPIEGAGHIAHALRWLDRDGAVPLFVDGEYTVGTFDETLRHFRSRGQRGDAGTLHVFDVMPMRVWRGQDVGHALHARRKRVDEMFEPLGAAGIVPMPWGWIDDAEDARRAAEAIWDAGGEGVVLKHANSTYRLGRSRNWQRIKRINTYEVRIVDTVAQAEHPDRLGAIIGDLDGERVRVAQGFTDRERFDLWLRRESLPGMLVEVEAMERTETGKLRHGRYVRLRLDRGLS</sequence>
<keyword evidence="3" id="KW-0235">DNA replication</keyword>
<evidence type="ECO:0000313" key="8">
    <source>
        <dbReference type="EMBL" id="QTH19678.1"/>
    </source>
</evidence>
<evidence type="ECO:0000256" key="1">
    <source>
        <dbReference type="ARBA" id="ARBA00001968"/>
    </source>
</evidence>
<gene>
    <name evidence="8" type="ORF">HRJ34_14985</name>
</gene>
<dbReference type="PANTHER" id="PTHR47810:SF1">
    <property type="entry name" value="DNA LIGASE B"/>
    <property type="match status" value="1"/>
</dbReference>
<dbReference type="InterPro" id="IPR050326">
    <property type="entry name" value="NAD_dep_DNA_ligaseB"/>
</dbReference>
<dbReference type="RefSeq" id="WP_208631660.1">
    <property type="nucleotide sequence ID" value="NZ_CP059319.1"/>
</dbReference>
<evidence type="ECO:0000256" key="2">
    <source>
        <dbReference type="ARBA" id="ARBA00022598"/>
    </source>
</evidence>
<evidence type="ECO:0000256" key="4">
    <source>
        <dbReference type="ARBA" id="ARBA00022763"/>
    </source>
</evidence>
<dbReference type="InterPro" id="IPR012340">
    <property type="entry name" value="NA-bd_OB-fold"/>
</dbReference>
<reference evidence="8" key="1">
    <citation type="submission" date="2020-07" db="EMBL/GenBank/DDBJ databases">
        <authorList>
            <person name="Camacho E."/>
        </authorList>
    </citation>
    <scope>NUCLEOTIDE SEQUENCE</scope>
    <source>
        <strain evidence="8">MPO218</strain>
    </source>
</reference>
<dbReference type="GO" id="GO:0005524">
    <property type="term" value="F:ATP binding"/>
    <property type="evidence" value="ECO:0007669"/>
    <property type="project" value="InterPro"/>
</dbReference>
<dbReference type="GO" id="GO:0003910">
    <property type="term" value="F:DNA ligase (ATP) activity"/>
    <property type="evidence" value="ECO:0007669"/>
    <property type="project" value="UniProtKB-EC"/>
</dbReference>
<dbReference type="Pfam" id="PF01068">
    <property type="entry name" value="DNA_ligase_A_M"/>
    <property type="match status" value="1"/>
</dbReference>
<evidence type="ECO:0000256" key="3">
    <source>
        <dbReference type="ARBA" id="ARBA00022705"/>
    </source>
</evidence>
<dbReference type="InterPro" id="IPR012310">
    <property type="entry name" value="DNA_ligase_ATP-dep_cent"/>
</dbReference>
<keyword evidence="2" id="KW-0436">Ligase</keyword>
<feature type="domain" description="ATP-dependent DNA ligase family profile" evidence="7">
    <location>
        <begin position="98"/>
        <end position="227"/>
    </location>
</feature>
<dbReference type="GO" id="GO:0006260">
    <property type="term" value="P:DNA replication"/>
    <property type="evidence" value="ECO:0007669"/>
    <property type="project" value="UniProtKB-KW"/>
</dbReference>
<dbReference type="GO" id="GO:0006310">
    <property type="term" value="P:DNA recombination"/>
    <property type="evidence" value="ECO:0007669"/>
    <property type="project" value="InterPro"/>
</dbReference>
<keyword evidence="4" id="KW-0227">DNA damage</keyword>
<evidence type="ECO:0000256" key="5">
    <source>
        <dbReference type="ARBA" id="ARBA00023204"/>
    </source>
</evidence>
<proteinExistence type="predicted"/>
<dbReference type="InterPro" id="IPR029319">
    <property type="entry name" value="DNA_ligase_OB"/>
</dbReference>
<name>A0A975HBY5_9SPHN</name>
<accession>A0A975HBY5</accession>
<dbReference type="GO" id="GO:0006281">
    <property type="term" value="P:DNA repair"/>
    <property type="evidence" value="ECO:0007669"/>
    <property type="project" value="UniProtKB-KW"/>
</dbReference>
<dbReference type="AlphaFoldDB" id="A0A975HBY5"/>
<evidence type="ECO:0000256" key="6">
    <source>
        <dbReference type="ARBA" id="ARBA00034003"/>
    </source>
</evidence>
<dbReference type="PANTHER" id="PTHR47810">
    <property type="entry name" value="DNA LIGASE"/>
    <property type="match status" value="1"/>
</dbReference>
<dbReference type="EMBL" id="CP059319">
    <property type="protein sequence ID" value="QTH19678.1"/>
    <property type="molecule type" value="Genomic_DNA"/>
</dbReference>
<reference evidence="8" key="2">
    <citation type="submission" date="2021-04" db="EMBL/GenBank/DDBJ databases">
        <title>Isolation and genomic analysis of the ibuprofen-degrading bacterium Sphingomonas strain MPO218.</title>
        <authorList>
            <person name="Aulestia M."/>
            <person name="Flores A."/>
            <person name="Mangas E.L."/>
            <person name="Perez-Pulido A.J."/>
            <person name="Santero E."/>
            <person name="Camacho E.M."/>
        </authorList>
    </citation>
    <scope>NUCLEOTIDE SEQUENCE</scope>
    <source>
        <strain evidence="8">MPO218</strain>
    </source>
</reference>
<dbReference type="SUPFAM" id="SSF56091">
    <property type="entry name" value="DNA ligase/mRNA capping enzyme, catalytic domain"/>
    <property type="match status" value="1"/>
</dbReference>